<evidence type="ECO:0008006" key="3">
    <source>
        <dbReference type="Google" id="ProtNLM"/>
    </source>
</evidence>
<dbReference type="Proteomes" id="UP001595821">
    <property type="component" value="Unassembled WGS sequence"/>
</dbReference>
<gene>
    <name evidence="1" type="ORF">ACFOZ7_03825</name>
</gene>
<evidence type="ECO:0000313" key="1">
    <source>
        <dbReference type="EMBL" id="MFC4246125.1"/>
    </source>
</evidence>
<dbReference type="AlphaFoldDB" id="A0ABD5NWI6"/>
<evidence type="ECO:0000313" key="2">
    <source>
        <dbReference type="Proteomes" id="UP001595821"/>
    </source>
</evidence>
<protein>
    <recommendedName>
        <fullName evidence="3">Type II toxin-antitoxin system PemK/MazF family toxin</fullName>
    </recommendedName>
</protein>
<organism evidence="1 2">
    <name type="scientific">Natribaculum luteum</name>
    <dbReference type="NCBI Taxonomy" id="1586232"/>
    <lineage>
        <taxon>Archaea</taxon>
        <taxon>Methanobacteriati</taxon>
        <taxon>Methanobacteriota</taxon>
        <taxon>Stenosarchaea group</taxon>
        <taxon>Halobacteria</taxon>
        <taxon>Halobacteriales</taxon>
        <taxon>Natrialbaceae</taxon>
        <taxon>Natribaculum</taxon>
    </lineage>
</organism>
<dbReference type="RefSeq" id="WP_246975609.1">
    <property type="nucleotide sequence ID" value="NZ_CP095398.1"/>
</dbReference>
<reference evidence="1 2" key="1">
    <citation type="journal article" date="2014" name="Int. J. Syst. Evol. Microbiol.">
        <title>Complete genome sequence of Corynebacterium casei LMG S-19264T (=DSM 44701T), isolated from a smear-ripened cheese.</title>
        <authorList>
            <consortium name="US DOE Joint Genome Institute (JGI-PGF)"/>
            <person name="Walter F."/>
            <person name="Albersmeier A."/>
            <person name="Kalinowski J."/>
            <person name="Ruckert C."/>
        </authorList>
    </citation>
    <scope>NUCLEOTIDE SEQUENCE [LARGE SCALE GENOMIC DNA]</scope>
    <source>
        <strain evidence="1 2">IBRC-M 10912</strain>
    </source>
</reference>
<dbReference type="EMBL" id="JBHSDJ010000012">
    <property type="protein sequence ID" value="MFC4246125.1"/>
    <property type="molecule type" value="Genomic_DNA"/>
</dbReference>
<dbReference type="GeneID" id="71856461"/>
<comment type="caution">
    <text evidence="1">The sequence shown here is derived from an EMBL/GenBank/DDBJ whole genome shotgun (WGS) entry which is preliminary data.</text>
</comment>
<proteinExistence type="predicted"/>
<accession>A0ABD5NWI6</accession>
<sequence length="156" mass="17326">MKRDAEGEVIEFERGDVVWGVDPFKQDSDMHSESSHDDGGVAPRPWLIISTDAVPFHPEQYLCLTLTTRTWHDESIPLSAESWVEGGAPEGSSIMPWSISAIQHRFLDTTGDLVARLDSIPDDEVPENGYQGHLTDEVTTEATEQVVTYLEATLIT</sequence>
<name>A0ABD5NWI6_9EURY</name>
<dbReference type="SUPFAM" id="SSF50118">
    <property type="entry name" value="Cell growth inhibitor/plasmid maintenance toxic component"/>
    <property type="match status" value="1"/>
</dbReference>